<accession>A0AB73I7X6</accession>
<proteinExistence type="predicted"/>
<protein>
    <submittedName>
        <fullName evidence="1">Uncharacterized protein</fullName>
    </submittedName>
</protein>
<evidence type="ECO:0000313" key="1">
    <source>
        <dbReference type="EMBL" id="MDP9645860.1"/>
    </source>
</evidence>
<gene>
    <name evidence="1" type="ORF">J2793_001293</name>
</gene>
<sequence length="263" mass="28326">MSTTSKLGADMTDEQILDMAKAHFVDATRISTVLSFARALLARQPAAIDKQEAVAWPVPLSIETNYEIGQTVELIFESDEDAETFSRLYSEQMGDKLPQEDCNLYTTPLANEASKPAPSVEQDERGAISEHDAKGLEIIASWMDRDGLIEPAEFLRGIAARAASTSANVAQGAEAVGYIDPHDLDLLWEYGAVSAELHATPGKRNTRALYFVAPLAQTALTEHDLRNIEGCLTGSGYVGTMAKVRAALTAAQSASGEIHANKT</sequence>
<dbReference type="RefSeq" id="WP_392392928.1">
    <property type="nucleotide sequence ID" value="NZ_JAURTK010000002.1"/>
</dbReference>
<name>A0AB73I7X6_9BURK</name>
<reference evidence="1" key="1">
    <citation type="submission" date="2023-07" db="EMBL/GenBank/DDBJ databases">
        <title>Sorghum-associated microbial communities from plants grown in Nebraska, USA.</title>
        <authorList>
            <person name="Schachtman D."/>
        </authorList>
    </citation>
    <scope>NUCLEOTIDE SEQUENCE</scope>
    <source>
        <strain evidence="1">DS1061</strain>
    </source>
</reference>
<comment type="caution">
    <text evidence="1">The sequence shown here is derived from an EMBL/GenBank/DDBJ whole genome shotgun (WGS) entry which is preliminary data.</text>
</comment>
<organism evidence="1 2">
    <name type="scientific">Paraburkholderia caledonica</name>
    <dbReference type="NCBI Taxonomy" id="134536"/>
    <lineage>
        <taxon>Bacteria</taxon>
        <taxon>Pseudomonadati</taxon>
        <taxon>Pseudomonadota</taxon>
        <taxon>Betaproteobacteria</taxon>
        <taxon>Burkholderiales</taxon>
        <taxon>Burkholderiaceae</taxon>
        <taxon>Paraburkholderia</taxon>
    </lineage>
</organism>
<dbReference type="EMBL" id="JAURTK010000002">
    <property type="protein sequence ID" value="MDP9645860.1"/>
    <property type="molecule type" value="Genomic_DNA"/>
</dbReference>
<evidence type="ECO:0000313" key="2">
    <source>
        <dbReference type="Proteomes" id="UP001229486"/>
    </source>
</evidence>
<dbReference type="Proteomes" id="UP001229486">
    <property type="component" value="Unassembled WGS sequence"/>
</dbReference>
<dbReference type="AlphaFoldDB" id="A0AB73I7X6"/>